<evidence type="ECO:0008006" key="8">
    <source>
        <dbReference type="Google" id="ProtNLM"/>
    </source>
</evidence>
<evidence type="ECO:0000256" key="4">
    <source>
        <dbReference type="ARBA" id="ARBA00023136"/>
    </source>
</evidence>
<dbReference type="KEGG" id="ngg:RG540_CH19200"/>
<organism evidence="6 7">
    <name type="scientific">Neorhizobium galegae bv. orientalis str. HAMBI 540</name>
    <dbReference type="NCBI Taxonomy" id="1028800"/>
    <lineage>
        <taxon>Bacteria</taxon>
        <taxon>Pseudomonadati</taxon>
        <taxon>Pseudomonadota</taxon>
        <taxon>Alphaproteobacteria</taxon>
        <taxon>Hyphomicrobiales</taxon>
        <taxon>Rhizobiaceae</taxon>
        <taxon>Rhizobium/Agrobacterium group</taxon>
        <taxon>Neorhizobium</taxon>
    </lineage>
</organism>
<evidence type="ECO:0000256" key="3">
    <source>
        <dbReference type="ARBA" id="ARBA00022989"/>
    </source>
</evidence>
<keyword evidence="3 5" id="KW-1133">Transmembrane helix</keyword>
<sequence>MSNLISFSLDNAATLTASAAFLLGAIINASGRKAVREQFVRYGFPSWWCWITAILEFITAFLLILRPTFAIGAVLGACIMVAAIVAIVRARDFRHIPPPAVFLLLVIAASVQFSS</sequence>
<reference evidence="7" key="1">
    <citation type="journal article" date="2014" name="BMC Genomics">
        <title>Genome sequencing of two Neorhizobium galegae strains reveals a noeT gene responsible for the unusual acetylation of the nodulation factors.</title>
        <authorList>
            <person name="Osterman J."/>
            <person name="Marsh J."/>
            <person name="Laine P.K."/>
            <person name="Zeng Z."/>
            <person name="Alatalo E."/>
            <person name="Sullivan J.T."/>
            <person name="Young J.P."/>
            <person name="Thomas-Oates J."/>
            <person name="Paulin L."/>
            <person name="Lindstrom K."/>
        </authorList>
    </citation>
    <scope>NUCLEOTIDE SEQUENCE [LARGE SCALE GENOMIC DNA]</scope>
    <source>
        <strain evidence="7">HAMBI 540</strain>
    </source>
</reference>
<dbReference type="InterPro" id="IPR032808">
    <property type="entry name" value="DoxX"/>
</dbReference>
<dbReference type="Pfam" id="PF13564">
    <property type="entry name" value="DoxX_2"/>
    <property type="match status" value="1"/>
</dbReference>
<gene>
    <name evidence="6" type="ORF">RG540_CH19200</name>
</gene>
<dbReference type="eggNOG" id="ENOG503422K">
    <property type="taxonomic scope" value="Bacteria"/>
</dbReference>
<feature type="transmembrane region" description="Helical" evidence="5">
    <location>
        <begin position="69"/>
        <end position="88"/>
    </location>
</feature>
<evidence type="ECO:0000313" key="7">
    <source>
        <dbReference type="Proteomes" id="UP000028181"/>
    </source>
</evidence>
<protein>
    <recommendedName>
        <fullName evidence="8">DoxX family protein</fullName>
    </recommendedName>
</protein>
<keyword evidence="2 5" id="KW-0812">Transmembrane</keyword>
<feature type="transmembrane region" description="Helical" evidence="5">
    <location>
        <begin position="95"/>
        <end position="113"/>
    </location>
</feature>
<dbReference type="OrthoDB" id="7595779at2"/>
<dbReference type="EMBL" id="HG938353">
    <property type="protein sequence ID" value="CDN48089.1"/>
    <property type="molecule type" value="Genomic_DNA"/>
</dbReference>
<comment type="subcellular location">
    <subcellularLocation>
        <location evidence="1">Membrane</location>
        <topology evidence="1">Multi-pass membrane protein</topology>
    </subcellularLocation>
</comment>
<dbReference type="GeneID" id="24257565"/>
<dbReference type="Proteomes" id="UP000028181">
    <property type="component" value="Chromosome I"/>
</dbReference>
<evidence type="ECO:0000256" key="5">
    <source>
        <dbReference type="SAM" id="Phobius"/>
    </source>
</evidence>
<proteinExistence type="predicted"/>
<keyword evidence="7" id="KW-1185">Reference proteome</keyword>
<accession>A0A068SQE1</accession>
<feature type="transmembrane region" description="Helical" evidence="5">
    <location>
        <begin position="42"/>
        <end position="63"/>
    </location>
</feature>
<dbReference type="HOGENOM" id="CLU_126433_3_0_5"/>
<evidence type="ECO:0000313" key="6">
    <source>
        <dbReference type="EMBL" id="CDN48089.1"/>
    </source>
</evidence>
<dbReference type="RefSeq" id="WP_038587104.1">
    <property type="nucleotide sequence ID" value="NZ_HG938353.1"/>
</dbReference>
<keyword evidence="4 5" id="KW-0472">Membrane</keyword>
<dbReference type="AlphaFoldDB" id="A0A068SQE1"/>
<feature type="transmembrane region" description="Helical" evidence="5">
    <location>
        <begin position="12"/>
        <end position="30"/>
    </location>
</feature>
<evidence type="ECO:0000256" key="1">
    <source>
        <dbReference type="ARBA" id="ARBA00004141"/>
    </source>
</evidence>
<dbReference type="PATRIC" id="fig|1028800.3.peg.1935"/>
<name>A0A068SQE1_NEOGA</name>
<evidence type="ECO:0000256" key="2">
    <source>
        <dbReference type="ARBA" id="ARBA00022692"/>
    </source>
</evidence>
<dbReference type="GO" id="GO:0016020">
    <property type="term" value="C:membrane"/>
    <property type="evidence" value="ECO:0007669"/>
    <property type="project" value="UniProtKB-SubCell"/>
</dbReference>